<keyword evidence="3" id="KW-0732">Signal</keyword>
<keyword evidence="2" id="KW-1133">Transmembrane helix</keyword>
<feature type="chain" id="PRO_5013232604" evidence="3">
    <location>
        <begin position="29"/>
        <end position="105"/>
    </location>
</feature>
<dbReference type="EMBL" id="CP021744">
    <property type="protein sequence ID" value="ARZ68209.1"/>
    <property type="molecule type" value="Genomic_DNA"/>
</dbReference>
<evidence type="ECO:0000256" key="2">
    <source>
        <dbReference type="SAM" id="Phobius"/>
    </source>
</evidence>
<organism evidence="4 5">
    <name type="scientific">Streptomyces albireticuli</name>
    <dbReference type="NCBI Taxonomy" id="1940"/>
    <lineage>
        <taxon>Bacteria</taxon>
        <taxon>Bacillati</taxon>
        <taxon>Actinomycetota</taxon>
        <taxon>Actinomycetes</taxon>
        <taxon>Kitasatosporales</taxon>
        <taxon>Streptomycetaceae</taxon>
        <taxon>Streptomyces</taxon>
    </lineage>
</organism>
<dbReference type="RefSeq" id="WP_087926543.1">
    <property type="nucleotide sequence ID" value="NZ_CP021744.1"/>
</dbReference>
<reference evidence="4 5" key="1">
    <citation type="submission" date="2017-06" db="EMBL/GenBank/DDBJ databases">
        <title>Streptomyces albireticuli Genome sequencing and assembly.</title>
        <authorList>
            <person name="Wang Y."/>
            <person name="Du B."/>
            <person name="Ding Y."/>
            <person name="Liu H."/>
            <person name="Hou Q."/>
            <person name="Liu K."/>
            <person name="Yao L."/>
            <person name="Wang C."/>
        </authorList>
    </citation>
    <scope>NUCLEOTIDE SEQUENCE [LARGE SCALE GENOMIC DNA]</scope>
    <source>
        <strain evidence="4 5">MDJK11</strain>
    </source>
</reference>
<evidence type="ECO:0000256" key="1">
    <source>
        <dbReference type="SAM" id="MobiDB-lite"/>
    </source>
</evidence>
<feature type="region of interest" description="Disordered" evidence="1">
    <location>
        <begin position="28"/>
        <end position="72"/>
    </location>
</feature>
<protein>
    <submittedName>
        <fullName evidence="4">Uncharacterized protein</fullName>
    </submittedName>
</protein>
<evidence type="ECO:0000256" key="3">
    <source>
        <dbReference type="SAM" id="SignalP"/>
    </source>
</evidence>
<dbReference type="Proteomes" id="UP000195755">
    <property type="component" value="Chromosome"/>
</dbReference>
<proteinExistence type="predicted"/>
<gene>
    <name evidence="4" type="ORF">SMD11_2560</name>
</gene>
<dbReference type="AlphaFoldDB" id="A0A1Z2L1P3"/>
<keyword evidence="2" id="KW-0472">Membrane</keyword>
<keyword evidence="2" id="KW-0812">Transmembrane</keyword>
<feature type="signal peptide" evidence="3">
    <location>
        <begin position="1"/>
        <end position="28"/>
    </location>
</feature>
<sequence length="105" mass="10382">MTAHRPLLTAVAAGSLLCAVWFVPSAHATAEPAGPGKSDTARSATVTTETPAAPAPSVRKPAKAPVLADSGSVDTTPYVFGGVAFVAAGGALVTAAVRRSRTAAR</sequence>
<evidence type="ECO:0000313" key="5">
    <source>
        <dbReference type="Proteomes" id="UP000195755"/>
    </source>
</evidence>
<name>A0A1Z2L1P3_9ACTN</name>
<accession>A0A1Z2L1P3</accession>
<feature type="transmembrane region" description="Helical" evidence="2">
    <location>
        <begin position="78"/>
        <end position="97"/>
    </location>
</feature>
<dbReference type="KEGG" id="salj:SMD11_2560"/>
<dbReference type="OrthoDB" id="4268100at2"/>
<feature type="compositionally biased region" description="Low complexity" evidence="1">
    <location>
        <begin position="44"/>
        <end position="56"/>
    </location>
</feature>
<evidence type="ECO:0000313" key="4">
    <source>
        <dbReference type="EMBL" id="ARZ68209.1"/>
    </source>
</evidence>